<organism evidence="1 2">
    <name type="scientific">Fusarium oxysporum f. sp. conglutinans</name>
    <dbReference type="NCBI Taxonomy" id="100902"/>
    <lineage>
        <taxon>Eukaryota</taxon>
        <taxon>Fungi</taxon>
        <taxon>Dikarya</taxon>
        <taxon>Ascomycota</taxon>
        <taxon>Pezizomycotina</taxon>
        <taxon>Sordariomycetes</taxon>
        <taxon>Hypocreomycetidae</taxon>
        <taxon>Hypocreales</taxon>
        <taxon>Nectriaceae</taxon>
        <taxon>Fusarium</taxon>
        <taxon>Fusarium oxysporum species complex</taxon>
    </lineage>
</organism>
<dbReference type="Proteomes" id="UP000593570">
    <property type="component" value="Unassembled WGS sequence"/>
</dbReference>
<name>A0A8H6LHS4_FUSOX</name>
<reference evidence="1 2" key="1">
    <citation type="journal article" date="2020" name="bioRxiv">
        <title>A chromosome-scale genome assembly for the Fusarium oxysporum strain Fo5176 to establish a model Arabidopsis-fungal pathosystem.</title>
        <authorList>
            <person name="Fokkens L."/>
            <person name="Guo L."/>
            <person name="Dora S."/>
            <person name="Wang B."/>
            <person name="Ye K."/>
            <person name="Sanchez-Rodriguez C."/>
            <person name="Croll D."/>
        </authorList>
    </citation>
    <scope>NUCLEOTIDE SEQUENCE [LARGE SCALE GENOMIC DNA]</scope>
    <source>
        <strain evidence="1 2">Fo5176</strain>
    </source>
</reference>
<comment type="caution">
    <text evidence="1">The sequence shown here is derived from an EMBL/GenBank/DDBJ whole genome shotgun (WGS) entry which is preliminary data.</text>
</comment>
<dbReference type="AlphaFoldDB" id="A0A8H6LHS4"/>
<sequence length="75" mass="8636">MTRNYGFAWPMVDAGANQTDKFHFTVLTTSSYSTPKFLHNSNITLYYFKPPSLLIKTSSQYSRPSVVTQQLFLHL</sequence>
<proteinExistence type="predicted"/>
<dbReference type="EMBL" id="JACDXP010000008">
    <property type="protein sequence ID" value="KAF6519888.1"/>
    <property type="molecule type" value="Genomic_DNA"/>
</dbReference>
<evidence type="ECO:0000313" key="1">
    <source>
        <dbReference type="EMBL" id="KAF6519888.1"/>
    </source>
</evidence>
<evidence type="ECO:0000313" key="2">
    <source>
        <dbReference type="Proteomes" id="UP000593570"/>
    </source>
</evidence>
<protein>
    <submittedName>
        <fullName evidence="1">Uncharacterized protein</fullName>
    </submittedName>
</protein>
<gene>
    <name evidence="1" type="ORF">HZS61_016305</name>
</gene>
<accession>A0A8H6LHS4</accession>